<evidence type="ECO:0000313" key="3">
    <source>
        <dbReference type="Proteomes" id="UP000185568"/>
    </source>
</evidence>
<evidence type="ECO:0000313" key="2">
    <source>
        <dbReference type="EMBL" id="OLN23877.1"/>
    </source>
</evidence>
<dbReference type="Proteomes" id="UP000185568">
    <property type="component" value="Unassembled WGS sequence"/>
</dbReference>
<name>A0A1Q8Q963_9BACI</name>
<dbReference type="SUPFAM" id="SSF52540">
    <property type="entry name" value="P-loop containing nucleoside triphosphate hydrolases"/>
    <property type="match status" value="1"/>
</dbReference>
<accession>A0A1Q8Q963</accession>
<keyword evidence="3" id="KW-1185">Reference proteome</keyword>
<organism evidence="2 3">
    <name type="scientific">Domibacillus antri</name>
    <dbReference type="NCBI Taxonomy" id="1714264"/>
    <lineage>
        <taxon>Bacteria</taxon>
        <taxon>Bacillati</taxon>
        <taxon>Bacillota</taxon>
        <taxon>Bacilli</taxon>
        <taxon>Bacillales</taxon>
        <taxon>Bacillaceae</taxon>
        <taxon>Domibacillus</taxon>
    </lineage>
</organism>
<dbReference type="InterPro" id="IPR027417">
    <property type="entry name" value="P-loop_NTPase"/>
</dbReference>
<dbReference type="Gene3D" id="3.40.50.300">
    <property type="entry name" value="P-loop containing nucleotide triphosphate hydrolases"/>
    <property type="match status" value="1"/>
</dbReference>
<dbReference type="RefSeq" id="WP_075397188.1">
    <property type="nucleotide sequence ID" value="NZ_MSDU01000004.1"/>
</dbReference>
<reference evidence="2 3" key="1">
    <citation type="submission" date="2016-12" db="EMBL/GenBank/DDBJ databases">
        <title>Domibacillus antri genome sequencing.</title>
        <authorList>
            <person name="Verma A."/>
            <person name="Krishnamurthi S."/>
        </authorList>
    </citation>
    <scope>NUCLEOTIDE SEQUENCE [LARGE SCALE GENOMIC DNA]</scope>
    <source>
        <strain evidence="2 3">XD80</strain>
    </source>
</reference>
<dbReference type="AlphaFoldDB" id="A0A1Q8Q963"/>
<sequence>MEITFEYIKMKNFKNHADFSSNMGAITNIYGRNGAGKSSIGDAVTWLLYGTDQMGSKLEVKPIDQPDAETAVTLKILVAGKEVLLGRAQNKTAKYFINEVPEKATAFNEYVETLFDKDLFLSMFNPIYFFTQNWKEQRAQVLRYVDEPLNSEVFAEMAEIQAKLLQEHLKKHSLDDLEKVHKDRFKKRDVDYTKANERLATLQEQLEKEQEGKESIDLTAIKAEIDSLAKERDSLDEEYHKASAAIQKRNALLSQIDFKREEAMKQMKALESIKKEPIEENCRTCGQGLNEEAINAVKQDMKKRFSEGVERGKQLQAELNVLKEQLEELPEVEMIDTRKKSAELDERIYPLMAKRDAAARIGRLETEIWLASENKANVLKERNESQELIDSIKVFRNKQAEVMVKKVDSLFTTISVRLFEQLKNGEMKETFEIEMDGKPYSKLSTAEKIKCGLEMVEVLSRQSGVIVPTFVDNAESILKYTAPAGQLITAKVKAGDLKVEIKEEAKEVAS</sequence>
<proteinExistence type="predicted"/>
<comment type="caution">
    <text evidence="2">The sequence shown here is derived from an EMBL/GenBank/DDBJ whole genome shotgun (WGS) entry which is preliminary data.</text>
</comment>
<dbReference type="OrthoDB" id="1698838at2"/>
<dbReference type="EMBL" id="MSDU01000004">
    <property type="protein sequence ID" value="OLN23877.1"/>
    <property type="molecule type" value="Genomic_DNA"/>
</dbReference>
<protein>
    <submittedName>
        <fullName evidence="2">Uncharacterized protein</fullName>
    </submittedName>
</protein>
<gene>
    <name evidence="2" type="ORF">BTO30_02750</name>
</gene>
<dbReference type="STRING" id="1714264.BTO30_02750"/>
<keyword evidence="1" id="KW-0175">Coiled coil</keyword>
<evidence type="ECO:0000256" key="1">
    <source>
        <dbReference type="SAM" id="Coils"/>
    </source>
</evidence>
<feature type="coiled-coil region" evidence="1">
    <location>
        <begin position="192"/>
        <end position="245"/>
    </location>
</feature>